<gene>
    <name evidence="10" type="ORF">J2Z40_001525</name>
</gene>
<dbReference type="InterPro" id="IPR057336">
    <property type="entry name" value="GerAC_N"/>
</dbReference>
<dbReference type="NCBIfam" id="TIGR02887">
    <property type="entry name" value="spore_ger_x_C"/>
    <property type="match status" value="1"/>
</dbReference>
<proteinExistence type="inferred from homology"/>
<evidence type="ECO:0000256" key="7">
    <source>
        <dbReference type="ARBA" id="ARBA00023288"/>
    </source>
</evidence>
<comment type="subcellular location">
    <subcellularLocation>
        <location evidence="1">Membrane</location>
        <topology evidence="1">Lipid-anchor</topology>
    </subcellularLocation>
</comment>
<feature type="domain" description="Spore germination GerAC-like C-terminal" evidence="8">
    <location>
        <begin position="226"/>
        <end position="387"/>
    </location>
</feature>
<dbReference type="PANTHER" id="PTHR35789:SF1">
    <property type="entry name" value="SPORE GERMINATION PROTEIN B3"/>
    <property type="match status" value="1"/>
</dbReference>
<dbReference type="Pfam" id="PF25198">
    <property type="entry name" value="Spore_GerAC_N"/>
    <property type="match status" value="1"/>
</dbReference>
<protein>
    <submittedName>
        <fullName evidence="10">Spore germination protein KC</fullName>
    </submittedName>
</protein>
<feature type="domain" description="Spore germination protein N-terminal" evidence="9">
    <location>
        <begin position="26"/>
        <end position="195"/>
    </location>
</feature>
<evidence type="ECO:0000256" key="1">
    <source>
        <dbReference type="ARBA" id="ARBA00004635"/>
    </source>
</evidence>
<dbReference type="EMBL" id="JAGIKZ010000006">
    <property type="protein sequence ID" value="MBP2240965.1"/>
    <property type="molecule type" value="Genomic_DNA"/>
</dbReference>
<keyword evidence="6" id="KW-0564">Palmitate</keyword>
<evidence type="ECO:0000256" key="3">
    <source>
        <dbReference type="ARBA" id="ARBA00022544"/>
    </source>
</evidence>
<keyword evidence="4" id="KW-0732">Signal</keyword>
<accession>A0ABS4RDJ3</accession>
<evidence type="ECO:0000259" key="8">
    <source>
        <dbReference type="Pfam" id="PF05504"/>
    </source>
</evidence>
<dbReference type="PANTHER" id="PTHR35789">
    <property type="entry name" value="SPORE GERMINATION PROTEIN B3"/>
    <property type="match status" value="1"/>
</dbReference>
<reference evidence="10 11" key="1">
    <citation type="submission" date="2021-03" db="EMBL/GenBank/DDBJ databases">
        <title>Genomic Encyclopedia of Type Strains, Phase IV (KMG-IV): sequencing the most valuable type-strain genomes for metagenomic binning, comparative biology and taxonomic classification.</title>
        <authorList>
            <person name="Goeker M."/>
        </authorList>
    </citation>
    <scope>NUCLEOTIDE SEQUENCE [LARGE SCALE GENOMIC DNA]</scope>
    <source>
        <strain evidence="10 11">DSM 26675</strain>
    </source>
</reference>
<evidence type="ECO:0000313" key="10">
    <source>
        <dbReference type="EMBL" id="MBP2240965.1"/>
    </source>
</evidence>
<evidence type="ECO:0000256" key="2">
    <source>
        <dbReference type="ARBA" id="ARBA00007886"/>
    </source>
</evidence>
<dbReference type="InterPro" id="IPR046953">
    <property type="entry name" value="Spore_GerAC-like_C"/>
</dbReference>
<comment type="similarity">
    <text evidence="2">Belongs to the GerABKC lipoprotein family.</text>
</comment>
<evidence type="ECO:0000256" key="5">
    <source>
        <dbReference type="ARBA" id="ARBA00023136"/>
    </source>
</evidence>
<keyword evidence="7" id="KW-0449">Lipoprotein</keyword>
<keyword evidence="3" id="KW-0309">Germination</keyword>
<evidence type="ECO:0000256" key="6">
    <source>
        <dbReference type="ARBA" id="ARBA00023139"/>
    </source>
</evidence>
<evidence type="ECO:0000259" key="9">
    <source>
        <dbReference type="Pfam" id="PF25198"/>
    </source>
</evidence>
<comment type="caution">
    <text evidence="10">The sequence shown here is derived from an EMBL/GenBank/DDBJ whole genome shotgun (WGS) entry which is preliminary data.</text>
</comment>
<dbReference type="InterPro" id="IPR008844">
    <property type="entry name" value="Spore_GerAC-like"/>
</dbReference>
<keyword evidence="11" id="KW-1185">Reference proteome</keyword>
<dbReference type="InterPro" id="IPR038501">
    <property type="entry name" value="Spore_GerAC_C_sf"/>
</dbReference>
<name>A0ABS4RDJ3_9BACI</name>
<dbReference type="Proteomes" id="UP001519293">
    <property type="component" value="Unassembled WGS sequence"/>
</dbReference>
<sequence>MKINKKTALLSIAFFILIGLTGCWSAHELSELAIATGLGIDKTEDGYRISVQFVNPGEIAAKKASSGVPISVHTAEGRSMLEAVRKLTTTAPRRVYLAHVRVIIFGEELAKEGLRKPLDFLSRDHEMRADFVIAIAKGLKAEDVIKVIAPMEKVSANKIFTSIETSEKNWAPTKIVLLDELIESLVSDGKEPVITGVYLTGNSELGGNIKNIQQVNTPTKIKSDYLAVFKGDKLIDWLDESESKGFNYITDNITSTVGFIECEGGGTLTIETIRSKTKLEGAIENEKPKIKIYVTAESNIGDVECPIDLSKSKTIKDIEKKFNEKTKDIIMSSVEKAKELGTDIYGFGEAINRSEPKKWEDLKKKWDEEFKNTEVVVKVDLKIRRVGTIAESFQEEEDQ</sequence>
<dbReference type="RefSeq" id="WP_162840521.1">
    <property type="nucleotide sequence ID" value="NZ_JAGIKZ010000006.1"/>
</dbReference>
<keyword evidence="5" id="KW-0472">Membrane</keyword>
<dbReference type="Gene3D" id="3.30.300.210">
    <property type="entry name" value="Nutrient germinant receptor protein C, domain 3"/>
    <property type="match status" value="1"/>
</dbReference>
<dbReference type="PROSITE" id="PS51257">
    <property type="entry name" value="PROKAR_LIPOPROTEIN"/>
    <property type="match status" value="1"/>
</dbReference>
<evidence type="ECO:0000313" key="11">
    <source>
        <dbReference type="Proteomes" id="UP001519293"/>
    </source>
</evidence>
<dbReference type="Pfam" id="PF05504">
    <property type="entry name" value="Spore_GerAC"/>
    <property type="match status" value="1"/>
</dbReference>
<dbReference type="Gene3D" id="6.20.190.10">
    <property type="entry name" value="Nutrient germinant receptor protein C, domain 1"/>
    <property type="match status" value="1"/>
</dbReference>
<evidence type="ECO:0000256" key="4">
    <source>
        <dbReference type="ARBA" id="ARBA00022729"/>
    </source>
</evidence>
<organism evidence="10 11">
    <name type="scientific">Cytobacillus eiseniae</name>
    <dbReference type="NCBI Taxonomy" id="762947"/>
    <lineage>
        <taxon>Bacteria</taxon>
        <taxon>Bacillati</taxon>
        <taxon>Bacillota</taxon>
        <taxon>Bacilli</taxon>
        <taxon>Bacillales</taxon>
        <taxon>Bacillaceae</taxon>
        <taxon>Cytobacillus</taxon>
    </lineage>
</organism>